<reference evidence="3" key="1">
    <citation type="submission" date="2022-01" db="EMBL/GenBank/DDBJ databases">
        <authorList>
            <person name="Jo J.-H."/>
            <person name="Im W.-T."/>
        </authorList>
    </citation>
    <scope>NUCLEOTIDE SEQUENCE</scope>
    <source>
        <strain evidence="3">G124</strain>
    </source>
</reference>
<organism evidence="3 4">
    <name type="scientific">Sphingomonas cremea</name>
    <dbReference type="NCBI Taxonomy" id="2904799"/>
    <lineage>
        <taxon>Bacteria</taxon>
        <taxon>Pseudomonadati</taxon>
        <taxon>Pseudomonadota</taxon>
        <taxon>Alphaproteobacteria</taxon>
        <taxon>Sphingomonadales</taxon>
        <taxon>Sphingomonadaceae</taxon>
        <taxon>Sphingomonas</taxon>
    </lineage>
</organism>
<comment type="caution">
    <text evidence="3">The sequence shown here is derived from an EMBL/GenBank/DDBJ whole genome shotgun (WGS) entry which is preliminary data.</text>
</comment>
<name>A0A9X1TWQ9_9SPHN</name>
<evidence type="ECO:0000259" key="2">
    <source>
        <dbReference type="Pfam" id="PF13471"/>
    </source>
</evidence>
<dbReference type="NCBIfam" id="NF033537">
    <property type="entry name" value="lasso_biosyn_B2"/>
    <property type="match status" value="1"/>
</dbReference>
<dbReference type="AlphaFoldDB" id="A0A9X1TWQ9"/>
<evidence type="ECO:0000313" key="3">
    <source>
        <dbReference type="EMBL" id="MCF2514330.1"/>
    </source>
</evidence>
<dbReference type="EMBL" id="JAKFGM010000001">
    <property type="protein sequence ID" value="MCF2514330.1"/>
    <property type="molecule type" value="Genomic_DNA"/>
</dbReference>
<proteinExistence type="predicted"/>
<gene>
    <name evidence="3" type="ORF">LVY65_04520</name>
</gene>
<sequence length="141" mass="15302">MTGKRSPLLRDYLRVAEASTALVLAAAIIALLPFRISAKTAAWRGFDRRRSDAKSDARQAVTAVQRAARRLPLRLVCIQQSLAVLWMLRRRGHAAQLHYGVRSGDGEISAHAWVSMDGQILIGEAEAGTHACVATFPAEAA</sequence>
<evidence type="ECO:0000256" key="1">
    <source>
        <dbReference type="SAM" id="Phobius"/>
    </source>
</evidence>
<accession>A0A9X1TWQ9</accession>
<dbReference type="InterPro" id="IPR053521">
    <property type="entry name" value="McjB-like"/>
</dbReference>
<keyword evidence="1" id="KW-0472">Membrane</keyword>
<keyword evidence="4" id="KW-1185">Reference proteome</keyword>
<protein>
    <submittedName>
        <fullName evidence="3">Lasso peptide biosynthesis B2 protein</fullName>
    </submittedName>
</protein>
<keyword evidence="1" id="KW-1133">Transmembrane helix</keyword>
<dbReference type="InterPro" id="IPR032708">
    <property type="entry name" value="McjB_C"/>
</dbReference>
<feature type="transmembrane region" description="Helical" evidence="1">
    <location>
        <begin position="12"/>
        <end position="34"/>
    </location>
</feature>
<dbReference type="Proteomes" id="UP001139410">
    <property type="component" value="Unassembled WGS sequence"/>
</dbReference>
<dbReference type="RefSeq" id="WP_235066799.1">
    <property type="nucleotide sequence ID" value="NZ_JAKFGM010000001.1"/>
</dbReference>
<evidence type="ECO:0000313" key="4">
    <source>
        <dbReference type="Proteomes" id="UP001139410"/>
    </source>
</evidence>
<dbReference type="Pfam" id="PF13471">
    <property type="entry name" value="Transglut_core3"/>
    <property type="match status" value="1"/>
</dbReference>
<keyword evidence="1" id="KW-0812">Transmembrane</keyword>
<feature type="domain" description="Microcin J25-processing protein McjB C-terminal" evidence="2">
    <location>
        <begin position="25"/>
        <end position="126"/>
    </location>
</feature>